<dbReference type="SUPFAM" id="SSF109854">
    <property type="entry name" value="DinB/YfiT-like putative metalloenzymes"/>
    <property type="match status" value="1"/>
</dbReference>
<accession>A0ABV7WG18</accession>
<dbReference type="Proteomes" id="UP001595685">
    <property type="component" value="Unassembled WGS sequence"/>
</dbReference>
<dbReference type="InterPro" id="IPR017517">
    <property type="entry name" value="Maleyloyr_isom"/>
</dbReference>
<reference evidence="2" key="1">
    <citation type="journal article" date="2019" name="Int. J. Syst. Evol. Microbiol.">
        <title>The Global Catalogue of Microorganisms (GCM) 10K type strain sequencing project: providing services to taxonomists for standard genome sequencing and annotation.</title>
        <authorList>
            <consortium name="The Broad Institute Genomics Platform"/>
            <consortium name="The Broad Institute Genome Sequencing Center for Infectious Disease"/>
            <person name="Wu L."/>
            <person name="Ma J."/>
        </authorList>
    </citation>
    <scope>NUCLEOTIDE SEQUENCE [LARGE SCALE GENOMIC DNA]</scope>
    <source>
        <strain evidence="2">NCAIM B.02333</strain>
    </source>
</reference>
<dbReference type="InterPro" id="IPR017519">
    <property type="entry name" value="CHP03085"/>
</dbReference>
<keyword evidence="2" id="KW-1185">Reference proteome</keyword>
<evidence type="ECO:0000313" key="1">
    <source>
        <dbReference type="EMBL" id="MFC3687496.1"/>
    </source>
</evidence>
<dbReference type="InterPro" id="IPR034660">
    <property type="entry name" value="DinB/YfiT-like"/>
</dbReference>
<gene>
    <name evidence="1" type="ORF">ACFOLH_03995</name>
</gene>
<name>A0ABV7WG18_9MICO</name>
<dbReference type="NCBIfam" id="TIGR03083">
    <property type="entry name" value="maleylpyruvate isomerase family mycothiol-dependent enzyme"/>
    <property type="match status" value="1"/>
</dbReference>
<dbReference type="NCBIfam" id="TIGR03085">
    <property type="entry name" value="TIGR03085 family metal-binding protein"/>
    <property type="match status" value="1"/>
</dbReference>
<organism evidence="1 2">
    <name type="scientific">Aquipuribacter hungaricus</name>
    <dbReference type="NCBI Taxonomy" id="545624"/>
    <lineage>
        <taxon>Bacteria</taxon>
        <taxon>Bacillati</taxon>
        <taxon>Actinomycetota</taxon>
        <taxon>Actinomycetes</taxon>
        <taxon>Micrococcales</taxon>
        <taxon>Intrasporangiaceae</taxon>
        <taxon>Aquipuribacter</taxon>
    </lineage>
</organism>
<dbReference type="EMBL" id="JBHRWW010000002">
    <property type="protein sequence ID" value="MFC3687496.1"/>
    <property type="molecule type" value="Genomic_DNA"/>
</dbReference>
<protein>
    <submittedName>
        <fullName evidence="1">TIGR03085 family metal-binding protein</fullName>
    </submittedName>
</protein>
<evidence type="ECO:0000313" key="2">
    <source>
        <dbReference type="Proteomes" id="UP001595685"/>
    </source>
</evidence>
<comment type="caution">
    <text evidence="1">The sequence shown here is derived from an EMBL/GenBank/DDBJ whole genome shotgun (WGS) entry which is preliminary data.</text>
</comment>
<proteinExistence type="predicted"/>
<dbReference type="RefSeq" id="WP_340294385.1">
    <property type="nucleotide sequence ID" value="NZ_JBBEOI010000155.1"/>
</dbReference>
<sequence length="208" mass="22161">MTPVRAERQALCDSMLEAGPDAPTLCEGWTVLDLAAHLVVREERPDAAAGLVVPPLAGRLDRISAAYASRGLDALVARFRAGPPRWHPTAVPAVDALVNLAELVVHHEDVRRAAGMGPRTDVPELQEAVWKQLPVASGLALRGAAHVPVVAVSTDGRRRVLRRGPYPVVLTGAPVDLLLRLFGRSAAQVDVGGPRLSVQRFSQARLGV</sequence>